<evidence type="ECO:0000313" key="3">
    <source>
        <dbReference type="Proteomes" id="UP000677913"/>
    </source>
</evidence>
<organism evidence="2 3">
    <name type="scientific">Actinocrinis puniceicyclus</name>
    <dbReference type="NCBI Taxonomy" id="977794"/>
    <lineage>
        <taxon>Bacteria</taxon>
        <taxon>Bacillati</taxon>
        <taxon>Actinomycetota</taxon>
        <taxon>Actinomycetes</taxon>
        <taxon>Catenulisporales</taxon>
        <taxon>Actinospicaceae</taxon>
        <taxon>Actinocrinis</taxon>
    </lineage>
</organism>
<comment type="caution">
    <text evidence="2">The sequence shown here is derived from an EMBL/GenBank/DDBJ whole genome shotgun (WGS) entry which is preliminary data.</text>
</comment>
<name>A0A8J8BE75_9ACTN</name>
<evidence type="ECO:0000256" key="1">
    <source>
        <dbReference type="SAM" id="Phobius"/>
    </source>
</evidence>
<keyword evidence="1" id="KW-1133">Transmembrane helix</keyword>
<dbReference type="AlphaFoldDB" id="A0A8J8BE75"/>
<keyword evidence="3" id="KW-1185">Reference proteome</keyword>
<keyword evidence="1" id="KW-0812">Transmembrane</keyword>
<keyword evidence="1" id="KW-0472">Membrane</keyword>
<protein>
    <submittedName>
        <fullName evidence="2">Uncharacterized protein</fullName>
    </submittedName>
</protein>
<dbReference type="EMBL" id="JAGSXH010000064">
    <property type="protein sequence ID" value="MBS2964926.1"/>
    <property type="molecule type" value="Genomic_DNA"/>
</dbReference>
<feature type="transmembrane region" description="Helical" evidence="1">
    <location>
        <begin position="37"/>
        <end position="61"/>
    </location>
</feature>
<dbReference type="RefSeq" id="WP_211469287.1">
    <property type="nucleotide sequence ID" value="NZ_JAGSXH010000064.1"/>
</dbReference>
<gene>
    <name evidence="2" type="ORF">KGA66_17855</name>
</gene>
<evidence type="ECO:0000313" key="2">
    <source>
        <dbReference type="EMBL" id="MBS2964926.1"/>
    </source>
</evidence>
<proteinExistence type="predicted"/>
<accession>A0A8J8BE75</accession>
<dbReference type="Proteomes" id="UP000677913">
    <property type="component" value="Unassembled WGS sequence"/>
</dbReference>
<sequence length="89" mass="9151">MIWSGGHAVEIAAADAVTRAGTRGARGGLERALPGEWAALVVTLVVIAAVGAAILVATCLAHERVIAKRRARRLARRAAPDTARVATSS</sequence>
<reference evidence="2" key="1">
    <citation type="submission" date="2021-04" db="EMBL/GenBank/DDBJ databases">
        <title>Genome based classification of Actinospica acidithermotolerans sp. nov., an actinobacterium isolated from an Indonesian hot spring.</title>
        <authorList>
            <person name="Kusuma A.B."/>
            <person name="Putra K.E."/>
            <person name="Nafisah S."/>
            <person name="Loh J."/>
            <person name="Nouioui I."/>
            <person name="Goodfellow M."/>
        </authorList>
    </citation>
    <scope>NUCLEOTIDE SEQUENCE</scope>
    <source>
        <strain evidence="2">DSM 45618</strain>
    </source>
</reference>